<dbReference type="OrthoDB" id="1904516at2759"/>
<proteinExistence type="predicted"/>
<dbReference type="EMBL" id="JRKL02001461">
    <property type="protein sequence ID" value="KAF3963862.1"/>
    <property type="molecule type" value="Genomic_DNA"/>
</dbReference>
<reference evidence="1" key="1">
    <citation type="submission" date="2020-03" db="EMBL/GenBank/DDBJ databases">
        <title>Castanea mollissima Vanexum genome sequencing.</title>
        <authorList>
            <person name="Staton M."/>
        </authorList>
    </citation>
    <scope>NUCLEOTIDE SEQUENCE</scope>
    <source>
        <tissue evidence="1">Leaf</tissue>
    </source>
</reference>
<dbReference type="PANTHER" id="PTHR36391:SF1">
    <property type="entry name" value="FURRY"/>
    <property type="match status" value="1"/>
</dbReference>
<dbReference type="Proteomes" id="UP000737018">
    <property type="component" value="Unassembled WGS sequence"/>
</dbReference>
<dbReference type="PANTHER" id="PTHR36391">
    <property type="entry name" value="FURRY"/>
    <property type="match status" value="1"/>
</dbReference>
<protein>
    <submittedName>
        <fullName evidence="1">Uncharacterized protein</fullName>
    </submittedName>
</protein>
<evidence type="ECO:0000313" key="1">
    <source>
        <dbReference type="EMBL" id="KAF3963862.1"/>
    </source>
</evidence>
<gene>
    <name evidence="1" type="ORF">CMV_011793</name>
</gene>
<accession>A0A8J4R3B4</accession>
<evidence type="ECO:0000313" key="2">
    <source>
        <dbReference type="Proteomes" id="UP000737018"/>
    </source>
</evidence>
<name>A0A8J4R3B4_9ROSI</name>
<keyword evidence="2" id="KW-1185">Reference proteome</keyword>
<sequence length="104" mass="12030">MGVHWPTIPPKIQTCYSPRHPVPCREPCLQPWVPTSNPEIVFDIKYYTRDQCRNRPPIRRTVPKKADVEKMMKETTVDVKDIPRPYLAAAVEEDLDTHGGGYQK</sequence>
<organism evidence="1 2">
    <name type="scientific">Castanea mollissima</name>
    <name type="common">Chinese chestnut</name>
    <dbReference type="NCBI Taxonomy" id="60419"/>
    <lineage>
        <taxon>Eukaryota</taxon>
        <taxon>Viridiplantae</taxon>
        <taxon>Streptophyta</taxon>
        <taxon>Embryophyta</taxon>
        <taxon>Tracheophyta</taxon>
        <taxon>Spermatophyta</taxon>
        <taxon>Magnoliopsida</taxon>
        <taxon>eudicotyledons</taxon>
        <taxon>Gunneridae</taxon>
        <taxon>Pentapetalae</taxon>
        <taxon>rosids</taxon>
        <taxon>fabids</taxon>
        <taxon>Fagales</taxon>
        <taxon>Fagaceae</taxon>
        <taxon>Castanea</taxon>
    </lineage>
</organism>
<dbReference type="AlphaFoldDB" id="A0A8J4R3B4"/>
<comment type="caution">
    <text evidence="1">The sequence shown here is derived from an EMBL/GenBank/DDBJ whole genome shotgun (WGS) entry which is preliminary data.</text>
</comment>